<dbReference type="Pfam" id="PF02782">
    <property type="entry name" value="FGGY_C"/>
    <property type="match status" value="1"/>
</dbReference>
<keyword evidence="7" id="KW-1185">Reference proteome</keyword>
<dbReference type="InterPro" id="IPR043129">
    <property type="entry name" value="ATPase_NBD"/>
</dbReference>
<keyword evidence="3 6" id="KW-0418">Kinase</keyword>
<proteinExistence type="inferred from homology"/>
<gene>
    <name evidence="6" type="ORF">CCDG5_0627</name>
</gene>
<feature type="domain" description="Carbohydrate kinase FGGY C-terminal" evidence="5">
    <location>
        <begin position="272"/>
        <end position="469"/>
    </location>
</feature>
<evidence type="ECO:0000256" key="3">
    <source>
        <dbReference type="ARBA" id="ARBA00022777"/>
    </source>
</evidence>
<evidence type="ECO:0000313" key="7">
    <source>
        <dbReference type="Proteomes" id="UP000032431"/>
    </source>
</evidence>
<dbReference type="CDD" id="cd07809">
    <property type="entry name" value="ASKHA_NBD_FGGY_BaXK-like"/>
    <property type="match status" value="1"/>
</dbReference>
<dbReference type="STRING" id="29343.CCDG5_0627"/>
<accession>A0A078KMJ3</accession>
<name>A0A078KMJ3_9FIRM</name>
<dbReference type="KEGG" id="ccel:CCDG5_0627"/>
<feature type="domain" description="Carbohydrate kinase FGGY N-terminal" evidence="4">
    <location>
        <begin position="11"/>
        <end position="237"/>
    </location>
</feature>
<comment type="similarity">
    <text evidence="1">Belongs to the FGGY kinase family.</text>
</comment>
<organism evidence="6 7">
    <name type="scientific">[Clostridium] cellulosi</name>
    <dbReference type="NCBI Taxonomy" id="29343"/>
    <lineage>
        <taxon>Bacteria</taxon>
        <taxon>Bacillati</taxon>
        <taxon>Bacillota</taxon>
        <taxon>Clostridia</taxon>
        <taxon>Eubacteriales</taxon>
        <taxon>Oscillospiraceae</taxon>
        <taxon>Oscillospiraceae incertae sedis</taxon>
    </lineage>
</organism>
<dbReference type="Pfam" id="PF00370">
    <property type="entry name" value="FGGY_N"/>
    <property type="match status" value="1"/>
</dbReference>
<evidence type="ECO:0000259" key="5">
    <source>
        <dbReference type="Pfam" id="PF02782"/>
    </source>
</evidence>
<dbReference type="HOGENOM" id="CLU_509692_0_0_9"/>
<reference evidence="7" key="1">
    <citation type="submission" date="2014-07" db="EMBL/GenBank/DDBJ databases">
        <authorList>
            <person name="Wibberg D."/>
        </authorList>
    </citation>
    <scope>NUCLEOTIDE SEQUENCE [LARGE SCALE GENOMIC DNA]</scope>
    <source>
        <strain evidence="7">DG5</strain>
    </source>
</reference>
<dbReference type="PATRIC" id="fig|29343.3.peg.653"/>
<evidence type="ECO:0000259" key="4">
    <source>
        <dbReference type="Pfam" id="PF00370"/>
    </source>
</evidence>
<dbReference type="InterPro" id="IPR018485">
    <property type="entry name" value="FGGY_C"/>
</dbReference>
<dbReference type="AlphaFoldDB" id="A0A078KMJ3"/>
<protein>
    <submittedName>
        <fullName evidence="6">Carbohydrate kinase</fullName>
    </submittedName>
</protein>
<dbReference type="OrthoDB" id="9760563at2"/>
<dbReference type="Proteomes" id="UP000032431">
    <property type="component" value="Chromosome I"/>
</dbReference>
<evidence type="ECO:0000256" key="1">
    <source>
        <dbReference type="ARBA" id="ARBA00009156"/>
    </source>
</evidence>
<evidence type="ECO:0000256" key="2">
    <source>
        <dbReference type="ARBA" id="ARBA00022679"/>
    </source>
</evidence>
<dbReference type="SUPFAM" id="SSF53067">
    <property type="entry name" value="Actin-like ATPase domain"/>
    <property type="match status" value="2"/>
</dbReference>
<sequence length="529" mass="57974">MKEFIEKGQTALGIEFGSTRIKAVLIGPDYTPIASGAHDWENRLENGIWTYTLDDIWTGIRDAYAKLAADVQDKYGLKLKTVGAIGISGMMHGYLPFDANDNLLTSFRTWRNTITEQAAAKLTDVFKCNIPQRWSIAHLYQAILNKESHVKDIAFLTTLAGYVHWKLTGQKVLGIGEASGMFPIDSNTLNYNSRMMEQFKQLIAEYNFKWSLDSILPKVLTAGEEAGTLTAEGAKLLDPTGTLQPGIPMCPPEGDAGTGMTATNSVAVRTGNVSAGTSVFAMVVLDKELSKVYTELDMVTTPTGKPVAMVHCNNCTGDLDAWIKLFNEVLVEFGVNVPKYKLYDQLYFKALEADTDAGGLVHYNYFSGEPITELSEGRPLFARLPDAKFNLKNFMRSLVYSTMATLKIGMDILTEKEGVKVEKLLGHGGLFKAKGVAQKFLSAALNVPVAVMETAGEGGPWGMALLAAYMKQKGENETLEDFLANKVFASAKYDIVSPEPDDKKGFSTYLNRYIGGLAAERAAVEHIVR</sequence>
<dbReference type="GO" id="GO:0005975">
    <property type="term" value="P:carbohydrate metabolic process"/>
    <property type="evidence" value="ECO:0007669"/>
    <property type="project" value="InterPro"/>
</dbReference>
<evidence type="ECO:0000313" key="6">
    <source>
        <dbReference type="EMBL" id="CDZ23757.1"/>
    </source>
</evidence>
<dbReference type="EMBL" id="LM995447">
    <property type="protein sequence ID" value="CDZ23757.1"/>
    <property type="molecule type" value="Genomic_DNA"/>
</dbReference>
<dbReference type="GO" id="GO:0016301">
    <property type="term" value="F:kinase activity"/>
    <property type="evidence" value="ECO:0007669"/>
    <property type="project" value="UniProtKB-KW"/>
</dbReference>
<dbReference type="PANTHER" id="PTHR43095:SF5">
    <property type="entry name" value="XYLULOSE KINASE"/>
    <property type="match status" value="1"/>
</dbReference>
<dbReference type="PANTHER" id="PTHR43095">
    <property type="entry name" value="SUGAR KINASE"/>
    <property type="match status" value="1"/>
</dbReference>
<dbReference type="InterPro" id="IPR018484">
    <property type="entry name" value="FGGY_N"/>
</dbReference>
<dbReference type="Gene3D" id="3.30.420.40">
    <property type="match status" value="2"/>
</dbReference>
<dbReference type="InterPro" id="IPR050406">
    <property type="entry name" value="FGGY_Carb_Kinase"/>
</dbReference>
<keyword evidence="2" id="KW-0808">Transferase</keyword>